<keyword evidence="9" id="KW-1185">Reference proteome</keyword>
<dbReference type="Gene3D" id="1.10.1740.10">
    <property type="match status" value="1"/>
</dbReference>
<dbReference type="GO" id="GO:0016987">
    <property type="term" value="F:sigma factor activity"/>
    <property type="evidence" value="ECO:0007669"/>
    <property type="project" value="UniProtKB-KW"/>
</dbReference>
<dbReference type="InterPro" id="IPR013325">
    <property type="entry name" value="RNA_pol_sigma_r2"/>
</dbReference>
<dbReference type="InterPro" id="IPR013324">
    <property type="entry name" value="RNA_pol_sigma_r3/r4-like"/>
</dbReference>
<reference evidence="8 9" key="2">
    <citation type="submission" date="2018-09" db="EMBL/GenBank/DDBJ databases">
        <title>Genome of Sphaerochaeta halotolerans strain 4-11.</title>
        <authorList>
            <person name="Nazina T.N."/>
            <person name="Sokolova D.S."/>
        </authorList>
    </citation>
    <scope>NUCLEOTIDE SEQUENCE [LARGE SCALE GENOMIC DNA]</scope>
    <source>
        <strain evidence="8 9">4-11</strain>
    </source>
</reference>
<keyword evidence="3" id="KW-0731">Sigma factor</keyword>
<evidence type="ECO:0000256" key="2">
    <source>
        <dbReference type="ARBA" id="ARBA00023015"/>
    </source>
</evidence>
<proteinExistence type="inferred from homology"/>
<dbReference type="AlphaFoldDB" id="A0A372MH99"/>
<comment type="similarity">
    <text evidence="1">Belongs to the sigma-70 factor family. ECF subfamily.</text>
</comment>
<dbReference type="InterPro" id="IPR036388">
    <property type="entry name" value="WH-like_DNA-bd_sf"/>
</dbReference>
<dbReference type="PANTHER" id="PTHR43133:SF8">
    <property type="entry name" value="RNA POLYMERASE SIGMA FACTOR HI_1459-RELATED"/>
    <property type="match status" value="1"/>
</dbReference>
<evidence type="ECO:0000256" key="5">
    <source>
        <dbReference type="ARBA" id="ARBA00023163"/>
    </source>
</evidence>
<evidence type="ECO:0000259" key="6">
    <source>
        <dbReference type="Pfam" id="PF04542"/>
    </source>
</evidence>
<evidence type="ECO:0000313" key="8">
    <source>
        <dbReference type="EMBL" id="RFU95167.1"/>
    </source>
</evidence>
<evidence type="ECO:0000256" key="4">
    <source>
        <dbReference type="ARBA" id="ARBA00023125"/>
    </source>
</evidence>
<dbReference type="Pfam" id="PF04542">
    <property type="entry name" value="Sigma70_r2"/>
    <property type="match status" value="1"/>
</dbReference>
<dbReference type="OrthoDB" id="340239at2"/>
<dbReference type="InterPro" id="IPR007627">
    <property type="entry name" value="RNA_pol_sigma70_r2"/>
</dbReference>
<keyword evidence="5" id="KW-0804">Transcription</keyword>
<reference evidence="9" key="1">
    <citation type="submission" date="2018-08" db="EMBL/GenBank/DDBJ databases">
        <authorList>
            <person name="Grouzdev D.S."/>
            <person name="Krutkina M.S."/>
        </authorList>
    </citation>
    <scope>NUCLEOTIDE SEQUENCE [LARGE SCALE GENOMIC DNA]</scope>
    <source>
        <strain evidence="9">4-11</strain>
    </source>
</reference>
<feature type="domain" description="RNA polymerase sigma-70 region 2" evidence="6">
    <location>
        <begin position="15"/>
        <end position="81"/>
    </location>
</feature>
<dbReference type="SUPFAM" id="SSF88946">
    <property type="entry name" value="Sigma2 domain of RNA polymerase sigma factors"/>
    <property type="match status" value="1"/>
</dbReference>
<dbReference type="GO" id="GO:0006352">
    <property type="term" value="P:DNA-templated transcription initiation"/>
    <property type="evidence" value="ECO:0007669"/>
    <property type="project" value="InterPro"/>
</dbReference>
<evidence type="ECO:0000259" key="7">
    <source>
        <dbReference type="Pfam" id="PF08281"/>
    </source>
</evidence>
<dbReference type="PANTHER" id="PTHR43133">
    <property type="entry name" value="RNA POLYMERASE ECF-TYPE SIGMA FACTO"/>
    <property type="match status" value="1"/>
</dbReference>
<keyword evidence="4" id="KW-0238">DNA-binding</keyword>
<evidence type="ECO:0000313" key="9">
    <source>
        <dbReference type="Proteomes" id="UP000264002"/>
    </source>
</evidence>
<dbReference type="Pfam" id="PF08281">
    <property type="entry name" value="Sigma70_r4_2"/>
    <property type="match status" value="1"/>
</dbReference>
<name>A0A372MH99_9SPIR</name>
<comment type="caution">
    <text evidence="8">The sequence shown here is derived from an EMBL/GenBank/DDBJ whole genome shotgun (WGS) entry which is preliminary data.</text>
</comment>
<dbReference type="InterPro" id="IPR014284">
    <property type="entry name" value="RNA_pol_sigma-70_dom"/>
</dbReference>
<dbReference type="InterPro" id="IPR013249">
    <property type="entry name" value="RNA_pol_sigma70_r4_t2"/>
</dbReference>
<gene>
    <name evidence="8" type="ORF">DYP60_05955</name>
</gene>
<dbReference type="RefSeq" id="WP_117329975.1">
    <property type="nucleotide sequence ID" value="NZ_QUWK01000005.1"/>
</dbReference>
<dbReference type="Gene3D" id="1.10.10.10">
    <property type="entry name" value="Winged helix-like DNA-binding domain superfamily/Winged helix DNA-binding domain"/>
    <property type="match status" value="1"/>
</dbReference>
<sequence>MEIQSNDERAFRQVYEQVFPILMRVVYHVTNNQDLAEEICQEAFIRFFDKGMEFATLNDAKYWLIRVSKNLAINQVKRKAREMSMVDKLKKYPATGANHSDGSQVLMEKETRKLVQEAIDQLPEKFRLVIVMKEYTDMDYKQIAQVLHISESNVKVRVYRARKMLESILSQE</sequence>
<dbReference type="GO" id="GO:0003677">
    <property type="term" value="F:DNA binding"/>
    <property type="evidence" value="ECO:0007669"/>
    <property type="project" value="UniProtKB-KW"/>
</dbReference>
<dbReference type="EMBL" id="QUWK01000005">
    <property type="protein sequence ID" value="RFU95167.1"/>
    <property type="molecule type" value="Genomic_DNA"/>
</dbReference>
<keyword evidence="2" id="KW-0805">Transcription regulation</keyword>
<dbReference type="SUPFAM" id="SSF88659">
    <property type="entry name" value="Sigma3 and sigma4 domains of RNA polymerase sigma factors"/>
    <property type="match status" value="1"/>
</dbReference>
<dbReference type="InterPro" id="IPR039425">
    <property type="entry name" value="RNA_pol_sigma-70-like"/>
</dbReference>
<feature type="domain" description="RNA polymerase sigma factor 70 region 4 type 2" evidence="7">
    <location>
        <begin position="114"/>
        <end position="165"/>
    </location>
</feature>
<accession>A0A372MH99</accession>
<evidence type="ECO:0000256" key="1">
    <source>
        <dbReference type="ARBA" id="ARBA00010641"/>
    </source>
</evidence>
<protein>
    <submittedName>
        <fullName evidence="8">RNA polymerase sigma factor</fullName>
    </submittedName>
</protein>
<evidence type="ECO:0000256" key="3">
    <source>
        <dbReference type="ARBA" id="ARBA00023082"/>
    </source>
</evidence>
<organism evidence="8 9">
    <name type="scientific">Sphaerochaeta halotolerans</name>
    <dbReference type="NCBI Taxonomy" id="2293840"/>
    <lineage>
        <taxon>Bacteria</taxon>
        <taxon>Pseudomonadati</taxon>
        <taxon>Spirochaetota</taxon>
        <taxon>Spirochaetia</taxon>
        <taxon>Spirochaetales</taxon>
        <taxon>Sphaerochaetaceae</taxon>
        <taxon>Sphaerochaeta</taxon>
    </lineage>
</organism>
<dbReference type="CDD" id="cd06171">
    <property type="entry name" value="Sigma70_r4"/>
    <property type="match status" value="1"/>
</dbReference>
<dbReference type="NCBIfam" id="TIGR02937">
    <property type="entry name" value="sigma70-ECF"/>
    <property type="match status" value="1"/>
</dbReference>
<dbReference type="Proteomes" id="UP000264002">
    <property type="component" value="Unassembled WGS sequence"/>
</dbReference>